<comment type="similarity">
    <text evidence="1 2">Belongs to the LOG family.</text>
</comment>
<keyword evidence="4" id="KW-1185">Reference proteome</keyword>
<evidence type="ECO:0000256" key="2">
    <source>
        <dbReference type="RuleBase" id="RU363015"/>
    </source>
</evidence>
<dbReference type="PANTHER" id="PTHR31223:SF70">
    <property type="entry name" value="LOG FAMILY PROTEIN YJL055W"/>
    <property type="match status" value="1"/>
</dbReference>
<keyword evidence="2" id="KW-0203">Cytokinin biosynthesis</keyword>
<protein>
    <recommendedName>
        <fullName evidence="2">Cytokinin riboside 5'-monophosphate phosphoribohydrolase</fullName>
        <ecNumber evidence="2">3.2.2.n1</ecNumber>
    </recommendedName>
</protein>
<dbReference type="Pfam" id="PF03641">
    <property type="entry name" value="Lysine_decarbox"/>
    <property type="match status" value="1"/>
</dbReference>
<dbReference type="InterPro" id="IPR005269">
    <property type="entry name" value="LOG"/>
</dbReference>
<sequence>MNITVYCGANKGNQEIFQESAVRLGKWIAENGHTLIFGGGKAGLMGIVADTVLESGGKAIGVIPTFLKERELAHPNLTKMYEVPDMIARKEQMFQLAEVFIALPGGPGTLEEITEMISWGRIGQNPHPCILFNVDGFYDFLAKTYDNMVDKNFLFAEDRKKILFSDSLTEIEEFIASYTPPFVRQY</sequence>
<dbReference type="PANTHER" id="PTHR31223">
    <property type="entry name" value="LOG FAMILY PROTEIN YJL055W"/>
    <property type="match status" value="1"/>
</dbReference>
<dbReference type="EMBL" id="JAHUZB010000003">
    <property type="protein sequence ID" value="MBV7390797.1"/>
    <property type="molecule type" value="Genomic_DNA"/>
</dbReference>
<name>A0ABS6TD27_9ENTE</name>
<keyword evidence="2" id="KW-0378">Hydrolase</keyword>
<dbReference type="InterPro" id="IPR031100">
    <property type="entry name" value="LOG_fam"/>
</dbReference>
<proteinExistence type="inferred from homology"/>
<evidence type="ECO:0000256" key="1">
    <source>
        <dbReference type="ARBA" id="ARBA00006763"/>
    </source>
</evidence>
<evidence type="ECO:0000313" key="4">
    <source>
        <dbReference type="Proteomes" id="UP000774130"/>
    </source>
</evidence>
<dbReference type="Proteomes" id="UP000774130">
    <property type="component" value="Unassembled WGS sequence"/>
</dbReference>
<dbReference type="NCBIfam" id="TIGR00730">
    <property type="entry name" value="Rossman fold protein, TIGR00730 family"/>
    <property type="match status" value="1"/>
</dbReference>
<reference evidence="3 4" key="1">
    <citation type="submission" date="2021-06" db="EMBL/GenBank/DDBJ databases">
        <title>Enterococcus alishanensis sp. nov., a novel lactic acid bacterium isolated from fresh coffee beans.</title>
        <authorList>
            <person name="Chen Y.-S."/>
        </authorList>
    </citation>
    <scope>NUCLEOTIDE SEQUENCE [LARGE SCALE GENOMIC DNA]</scope>
    <source>
        <strain evidence="3 4">ALS3</strain>
    </source>
</reference>
<dbReference type="RefSeq" id="WP_218325850.1">
    <property type="nucleotide sequence ID" value="NZ_JAHUZB010000003.1"/>
</dbReference>
<accession>A0ABS6TD27</accession>
<organism evidence="3 4">
    <name type="scientific">Enterococcus alishanensis</name>
    <dbReference type="NCBI Taxonomy" id="1303817"/>
    <lineage>
        <taxon>Bacteria</taxon>
        <taxon>Bacillati</taxon>
        <taxon>Bacillota</taxon>
        <taxon>Bacilli</taxon>
        <taxon>Lactobacillales</taxon>
        <taxon>Enterococcaceae</taxon>
        <taxon>Enterococcus</taxon>
    </lineage>
</organism>
<dbReference type="EC" id="3.2.2.n1" evidence="2"/>
<evidence type="ECO:0000313" key="3">
    <source>
        <dbReference type="EMBL" id="MBV7390797.1"/>
    </source>
</evidence>
<gene>
    <name evidence="3" type="ORF">KUA55_08905</name>
</gene>
<comment type="caution">
    <text evidence="3">The sequence shown here is derived from an EMBL/GenBank/DDBJ whole genome shotgun (WGS) entry which is preliminary data.</text>
</comment>